<feature type="transmembrane region" description="Helical" evidence="6">
    <location>
        <begin position="400"/>
        <end position="418"/>
    </location>
</feature>
<feature type="transmembrane region" description="Helical" evidence="6">
    <location>
        <begin position="330"/>
        <end position="349"/>
    </location>
</feature>
<sequence>MKAENRQRSVLLTASAACALTIFDTNLLGVIMPMLVADMGVDFAQMAWVMSGFLLSFASLLLVAGALADHYGRKRILLLGLGLYGGAALASGLAPEVGLLIAARILQGAGAAFLLAPALAIIGQTFRAPEEAVKAWAIWGSLMGLTMVTAPLLSSLVGAGLGWRWALGMMMPICALLMWQVMRLIDESSAPRPQAFDWLGAALFSLTMLAGSWSLIRGPEIGWSSALVLGPLLAGAVLLTAFIVRELAVSNPMLQLRLFASPAFVGAVAAMLGYAAAAQVMAAFLPVYLQKGLGVSLVWTGVALLPFALAMLIFPMVGRRLSAWLQSWQLLGLGLAIIALGNLGLAAAVKADSSMGFFICMACLGAGGGLINGETQKAILGTVSADQVGMASGISTTARFLAMLIGYAGLSSVLLSGVRAELQVQLCPPSGCWLTADLVTSVAAGEWMRAEYEGSPLASSFALQGYQAGFSALFEVAAIVALVAVACVLLLMRRSKGDET</sequence>
<dbReference type="PANTHER" id="PTHR42718:SF9">
    <property type="entry name" value="MAJOR FACILITATOR SUPERFAMILY MULTIDRUG TRANSPORTER MFSC"/>
    <property type="match status" value="1"/>
</dbReference>
<dbReference type="PANTHER" id="PTHR42718">
    <property type="entry name" value="MAJOR FACILITATOR SUPERFAMILY MULTIDRUG TRANSPORTER MFSC"/>
    <property type="match status" value="1"/>
</dbReference>
<evidence type="ECO:0000313" key="8">
    <source>
        <dbReference type="EMBL" id="MBA4503278.1"/>
    </source>
</evidence>
<evidence type="ECO:0000256" key="1">
    <source>
        <dbReference type="ARBA" id="ARBA00004141"/>
    </source>
</evidence>
<reference evidence="8 9" key="1">
    <citation type="submission" date="2020-07" db="EMBL/GenBank/DDBJ databases">
        <title>Bacterium isolated from marien macroalgae.</title>
        <authorList>
            <person name="Zhu K."/>
            <person name="Lu D."/>
            <person name="Du Z."/>
        </authorList>
    </citation>
    <scope>NUCLEOTIDE SEQUENCE [LARGE SCALE GENOMIC DNA]</scope>
    <source>
        <strain evidence="8 9">3-1745</strain>
    </source>
</reference>
<dbReference type="AlphaFoldDB" id="A0A7W2ADJ9"/>
<keyword evidence="9" id="KW-1185">Reference proteome</keyword>
<protein>
    <submittedName>
        <fullName evidence="8">MFS transporter</fullName>
    </submittedName>
</protein>
<organism evidence="8 9">
    <name type="scientific">Marinobacterium marinum</name>
    <dbReference type="NCBI Taxonomy" id="2756129"/>
    <lineage>
        <taxon>Bacteria</taxon>
        <taxon>Pseudomonadati</taxon>
        <taxon>Pseudomonadota</taxon>
        <taxon>Gammaproteobacteria</taxon>
        <taxon>Oceanospirillales</taxon>
        <taxon>Oceanospirillaceae</taxon>
        <taxon>Marinobacterium</taxon>
    </lineage>
</organism>
<accession>A0A7W2ADJ9</accession>
<feature type="transmembrane region" description="Helical" evidence="6">
    <location>
        <begin position="45"/>
        <end position="64"/>
    </location>
</feature>
<dbReference type="Gene3D" id="1.20.1250.20">
    <property type="entry name" value="MFS general substrate transporter like domains"/>
    <property type="match status" value="1"/>
</dbReference>
<feature type="transmembrane region" description="Helical" evidence="6">
    <location>
        <begin position="76"/>
        <end position="95"/>
    </location>
</feature>
<evidence type="ECO:0000256" key="4">
    <source>
        <dbReference type="ARBA" id="ARBA00022989"/>
    </source>
</evidence>
<keyword evidence="5 6" id="KW-0472">Membrane</keyword>
<feature type="transmembrane region" description="Helical" evidence="6">
    <location>
        <begin position="135"/>
        <end position="157"/>
    </location>
</feature>
<evidence type="ECO:0000256" key="6">
    <source>
        <dbReference type="SAM" id="Phobius"/>
    </source>
</evidence>
<dbReference type="CDD" id="cd17321">
    <property type="entry name" value="MFS_MMR_MDR_like"/>
    <property type="match status" value="1"/>
</dbReference>
<feature type="transmembrane region" description="Helical" evidence="6">
    <location>
        <begin position="470"/>
        <end position="492"/>
    </location>
</feature>
<gene>
    <name evidence="8" type="ORF">H1S06_13035</name>
</gene>
<evidence type="ECO:0000256" key="2">
    <source>
        <dbReference type="ARBA" id="ARBA00022448"/>
    </source>
</evidence>
<dbReference type="SUPFAM" id="SSF103473">
    <property type="entry name" value="MFS general substrate transporter"/>
    <property type="match status" value="1"/>
</dbReference>
<dbReference type="GO" id="GO:0016020">
    <property type="term" value="C:membrane"/>
    <property type="evidence" value="ECO:0007669"/>
    <property type="project" value="UniProtKB-SubCell"/>
</dbReference>
<dbReference type="RefSeq" id="WP_181740880.1">
    <property type="nucleotide sequence ID" value="NZ_JACEMT010000052.1"/>
</dbReference>
<dbReference type="InterPro" id="IPR020846">
    <property type="entry name" value="MFS_dom"/>
</dbReference>
<dbReference type="PROSITE" id="PS00216">
    <property type="entry name" value="SUGAR_TRANSPORT_1"/>
    <property type="match status" value="1"/>
</dbReference>
<comment type="caution">
    <text evidence="8">The sequence shown here is derived from an EMBL/GenBank/DDBJ whole genome shotgun (WGS) entry which is preliminary data.</text>
</comment>
<feature type="transmembrane region" description="Helical" evidence="6">
    <location>
        <begin position="163"/>
        <end position="184"/>
    </location>
</feature>
<name>A0A7W2ADJ9_9GAMM</name>
<dbReference type="EMBL" id="JACEMT010000052">
    <property type="protein sequence ID" value="MBA4503278.1"/>
    <property type="molecule type" value="Genomic_DNA"/>
</dbReference>
<dbReference type="GO" id="GO:0022857">
    <property type="term" value="F:transmembrane transporter activity"/>
    <property type="evidence" value="ECO:0007669"/>
    <property type="project" value="InterPro"/>
</dbReference>
<dbReference type="InterPro" id="IPR011701">
    <property type="entry name" value="MFS"/>
</dbReference>
<dbReference type="Pfam" id="PF07690">
    <property type="entry name" value="MFS_1"/>
    <property type="match status" value="1"/>
</dbReference>
<keyword evidence="2" id="KW-0813">Transport</keyword>
<feature type="transmembrane region" description="Helical" evidence="6">
    <location>
        <begin position="222"/>
        <end position="244"/>
    </location>
</feature>
<dbReference type="Proteomes" id="UP000538931">
    <property type="component" value="Unassembled WGS sequence"/>
</dbReference>
<evidence type="ECO:0000313" key="9">
    <source>
        <dbReference type="Proteomes" id="UP000538931"/>
    </source>
</evidence>
<keyword evidence="3 6" id="KW-0812">Transmembrane</keyword>
<feature type="transmembrane region" description="Helical" evidence="6">
    <location>
        <begin position="297"/>
        <end position="318"/>
    </location>
</feature>
<evidence type="ECO:0000256" key="5">
    <source>
        <dbReference type="ARBA" id="ARBA00023136"/>
    </source>
</evidence>
<feature type="transmembrane region" description="Helical" evidence="6">
    <location>
        <begin position="101"/>
        <end position="123"/>
    </location>
</feature>
<dbReference type="PROSITE" id="PS50850">
    <property type="entry name" value="MFS"/>
    <property type="match status" value="1"/>
</dbReference>
<evidence type="ECO:0000259" key="7">
    <source>
        <dbReference type="PROSITE" id="PS50850"/>
    </source>
</evidence>
<feature type="transmembrane region" description="Helical" evidence="6">
    <location>
        <begin position="256"/>
        <end position="277"/>
    </location>
</feature>
<dbReference type="Gene3D" id="1.20.1720.10">
    <property type="entry name" value="Multidrug resistance protein D"/>
    <property type="match status" value="1"/>
</dbReference>
<feature type="transmembrane region" description="Helical" evidence="6">
    <location>
        <begin position="196"/>
        <end position="216"/>
    </location>
</feature>
<dbReference type="InterPro" id="IPR036259">
    <property type="entry name" value="MFS_trans_sf"/>
</dbReference>
<proteinExistence type="predicted"/>
<comment type="subcellular location">
    <subcellularLocation>
        <location evidence="1">Membrane</location>
        <topology evidence="1">Multi-pass membrane protein</topology>
    </subcellularLocation>
</comment>
<keyword evidence="4 6" id="KW-1133">Transmembrane helix</keyword>
<feature type="transmembrane region" description="Helical" evidence="6">
    <location>
        <begin position="355"/>
        <end position="373"/>
    </location>
</feature>
<evidence type="ECO:0000256" key="3">
    <source>
        <dbReference type="ARBA" id="ARBA00022692"/>
    </source>
</evidence>
<dbReference type="InterPro" id="IPR005829">
    <property type="entry name" value="Sugar_transporter_CS"/>
</dbReference>
<feature type="domain" description="Major facilitator superfamily (MFS) profile" evidence="7">
    <location>
        <begin position="10"/>
        <end position="496"/>
    </location>
</feature>